<evidence type="ECO:0000313" key="2">
    <source>
        <dbReference type="Proteomes" id="UP001344632"/>
    </source>
</evidence>
<protein>
    <submittedName>
        <fullName evidence="1">Uncharacterized protein</fullName>
    </submittedName>
</protein>
<keyword evidence="2" id="KW-1185">Reference proteome</keyword>
<gene>
    <name evidence="1" type="ORF">P4H66_19550</name>
</gene>
<accession>A0ABU6GV14</accession>
<evidence type="ECO:0000313" key="1">
    <source>
        <dbReference type="EMBL" id="MEC0242002.1"/>
    </source>
</evidence>
<dbReference type="RefSeq" id="WP_326089743.1">
    <property type="nucleotide sequence ID" value="NZ_JARLKZ010000015.1"/>
</dbReference>
<reference evidence="1 2" key="1">
    <citation type="submission" date="2023-03" db="EMBL/GenBank/DDBJ databases">
        <title>Bacillus Genome Sequencing.</title>
        <authorList>
            <person name="Dunlap C."/>
        </authorList>
    </citation>
    <scope>NUCLEOTIDE SEQUENCE [LARGE SCALE GENOMIC DNA]</scope>
    <source>
        <strain evidence="1 2">BD-525</strain>
    </source>
</reference>
<dbReference type="Proteomes" id="UP001344632">
    <property type="component" value="Unassembled WGS sequence"/>
</dbReference>
<sequence>MNGFYRDSPNAVTASKPEMIQHAEEIQKIISSSSADVELVAVNKFYKWSFVGKIGGKLHVLLALPHQKQIRREYEFNGRGRDVWEASPNYVQLKELDLGQLELF</sequence>
<name>A0ABU6GV14_9BACL</name>
<organism evidence="1 2">
    <name type="scientific">Paenibacillus dokdonensis</name>
    <dbReference type="NCBI Taxonomy" id="2567944"/>
    <lineage>
        <taxon>Bacteria</taxon>
        <taxon>Bacillati</taxon>
        <taxon>Bacillota</taxon>
        <taxon>Bacilli</taxon>
        <taxon>Bacillales</taxon>
        <taxon>Paenibacillaceae</taxon>
        <taxon>Paenibacillus</taxon>
    </lineage>
</organism>
<dbReference type="EMBL" id="JARLKZ010000015">
    <property type="protein sequence ID" value="MEC0242002.1"/>
    <property type="molecule type" value="Genomic_DNA"/>
</dbReference>
<comment type="caution">
    <text evidence="1">The sequence shown here is derived from an EMBL/GenBank/DDBJ whole genome shotgun (WGS) entry which is preliminary data.</text>
</comment>
<proteinExistence type="predicted"/>